<accession>A0A9D9DI49</accession>
<dbReference type="EMBL" id="JADIMY010000002">
    <property type="protein sequence ID" value="MBO8426946.1"/>
    <property type="molecule type" value="Genomic_DNA"/>
</dbReference>
<name>A0A9D9DI49_9BACL</name>
<dbReference type="AlphaFoldDB" id="A0A9D9DI49"/>
<comment type="caution">
    <text evidence="1">The sequence shown here is derived from an EMBL/GenBank/DDBJ whole genome shotgun (WGS) entry which is preliminary data.</text>
</comment>
<sequence>MARKSLKTLNKMYETENFFNVIIESYINGHLAQCKEQYNMMKPQDQKDFLIELVGENPQIQAMDIMRVIL</sequence>
<evidence type="ECO:0000313" key="2">
    <source>
        <dbReference type="Proteomes" id="UP000823613"/>
    </source>
</evidence>
<gene>
    <name evidence="1" type="ORF">IAC58_00040</name>
</gene>
<organism evidence="1 2">
    <name type="scientific">Candidatus Onthovivens merdipullorum</name>
    <dbReference type="NCBI Taxonomy" id="2840889"/>
    <lineage>
        <taxon>Bacteria</taxon>
        <taxon>Bacillati</taxon>
        <taxon>Bacillota</taxon>
        <taxon>Bacilli</taxon>
        <taxon>Bacillales</taxon>
        <taxon>Candidatus Onthovivens</taxon>
    </lineage>
</organism>
<dbReference type="Proteomes" id="UP000823613">
    <property type="component" value="Unassembled WGS sequence"/>
</dbReference>
<reference evidence="1" key="2">
    <citation type="journal article" date="2021" name="PeerJ">
        <title>Extensive microbial diversity within the chicken gut microbiome revealed by metagenomics and culture.</title>
        <authorList>
            <person name="Gilroy R."/>
            <person name="Ravi A."/>
            <person name="Getino M."/>
            <person name="Pursley I."/>
            <person name="Horton D.L."/>
            <person name="Alikhan N.F."/>
            <person name="Baker D."/>
            <person name="Gharbi K."/>
            <person name="Hall N."/>
            <person name="Watson M."/>
            <person name="Adriaenssens E.M."/>
            <person name="Foster-Nyarko E."/>
            <person name="Jarju S."/>
            <person name="Secka A."/>
            <person name="Antonio M."/>
            <person name="Oren A."/>
            <person name="Chaudhuri R.R."/>
            <person name="La Ragione R."/>
            <person name="Hildebrand F."/>
            <person name="Pallen M.J."/>
        </authorList>
    </citation>
    <scope>NUCLEOTIDE SEQUENCE</scope>
    <source>
        <strain evidence="1">11159</strain>
    </source>
</reference>
<proteinExistence type="predicted"/>
<reference evidence="1" key="1">
    <citation type="submission" date="2020-10" db="EMBL/GenBank/DDBJ databases">
        <authorList>
            <person name="Gilroy R."/>
        </authorList>
    </citation>
    <scope>NUCLEOTIDE SEQUENCE</scope>
    <source>
        <strain evidence="1">11159</strain>
    </source>
</reference>
<protein>
    <submittedName>
        <fullName evidence="1">Uncharacterized protein</fullName>
    </submittedName>
</protein>
<evidence type="ECO:0000313" key="1">
    <source>
        <dbReference type="EMBL" id="MBO8426946.1"/>
    </source>
</evidence>